<feature type="domain" description="Aminotransferase class V" evidence="1">
    <location>
        <begin position="1"/>
        <end position="106"/>
    </location>
</feature>
<reference evidence="2" key="1">
    <citation type="journal article" date="2014" name="Front. Microbiol.">
        <title>High frequency of phylogenetically diverse reductive dehalogenase-homologous genes in deep subseafloor sedimentary metagenomes.</title>
        <authorList>
            <person name="Kawai M."/>
            <person name="Futagami T."/>
            <person name="Toyoda A."/>
            <person name="Takaki Y."/>
            <person name="Nishi S."/>
            <person name="Hori S."/>
            <person name="Arai W."/>
            <person name="Tsubouchi T."/>
            <person name="Morono Y."/>
            <person name="Uchiyama I."/>
            <person name="Ito T."/>
            <person name="Fujiyama A."/>
            <person name="Inagaki F."/>
            <person name="Takami H."/>
        </authorList>
    </citation>
    <scope>NUCLEOTIDE SEQUENCE</scope>
    <source>
        <strain evidence="2">Expedition CK06-06</strain>
    </source>
</reference>
<protein>
    <recommendedName>
        <fullName evidence="1">Aminotransferase class V domain-containing protein</fullName>
    </recommendedName>
</protein>
<dbReference type="InterPro" id="IPR015424">
    <property type="entry name" value="PyrdxlP-dep_Trfase"/>
</dbReference>
<proteinExistence type="predicted"/>
<evidence type="ECO:0000259" key="1">
    <source>
        <dbReference type="Pfam" id="PF00266"/>
    </source>
</evidence>
<dbReference type="InterPro" id="IPR015422">
    <property type="entry name" value="PyrdxlP-dep_Trfase_small"/>
</dbReference>
<dbReference type="InterPro" id="IPR000192">
    <property type="entry name" value="Aminotrans_V_dom"/>
</dbReference>
<dbReference type="AlphaFoldDB" id="X1E8F2"/>
<dbReference type="Gene3D" id="3.90.1150.10">
    <property type="entry name" value="Aspartate Aminotransferase, domain 1"/>
    <property type="match status" value="1"/>
</dbReference>
<accession>X1E8F2</accession>
<dbReference type="Pfam" id="PF00266">
    <property type="entry name" value="Aminotran_5"/>
    <property type="match status" value="1"/>
</dbReference>
<name>X1E8F2_9ZZZZ</name>
<comment type="caution">
    <text evidence="2">The sequence shown here is derived from an EMBL/GenBank/DDBJ whole genome shotgun (WGS) entry which is preliminary data.</text>
</comment>
<gene>
    <name evidence="2" type="ORF">S03H2_10186</name>
</gene>
<evidence type="ECO:0000313" key="2">
    <source>
        <dbReference type="EMBL" id="GAH28872.1"/>
    </source>
</evidence>
<dbReference type="EMBL" id="BARU01005254">
    <property type="protein sequence ID" value="GAH28872.1"/>
    <property type="molecule type" value="Genomic_DNA"/>
</dbReference>
<sequence>VVALGEALDFQSAIGKERIERRIKALAGYLKKELKKIPGVKLHTSQDPYLSGGLTAFSVEGIEPRKMVNYMREKYNIVVRTIGNRKAGTYGVRVSTHIYVSFKHINMLLEGIKHLVRRRS</sequence>
<dbReference type="SUPFAM" id="SSF53383">
    <property type="entry name" value="PLP-dependent transferases"/>
    <property type="match status" value="1"/>
</dbReference>
<feature type="non-terminal residue" evidence="2">
    <location>
        <position position="1"/>
    </location>
</feature>
<organism evidence="2">
    <name type="scientific">marine sediment metagenome</name>
    <dbReference type="NCBI Taxonomy" id="412755"/>
    <lineage>
        <taxon>unclassified sequences</taxon>
        <taxon>metagenomes</taxon>
        <taxon>ecological metagenomes</taxon>
    </lineage>
</organism>